<dbReference type="AlphaFoldDB" id="A0A5B7FND8"/>
<sequence length="116" mass="12857">MESLQEASDVGQQKTSQSSLPENEAHSRVGLKAMEGGPQKEAPWRTGGHEEVVGHCERPAGMMAVWPTQHMIRPTSWRNTTGKMSVPDPERTPATMPHTIKDILLEVKTSESEVRK</sequence>
<accession>A0A5B7FND8</accession>
<evidence type="ECO:0000313" key="3">
    <source>
        <dbReference type="Proteomes" id="UP000324222"/>
    </source>
</evidence>
<evidence type="ECO:0000313" key="2">
    <source>
        <dbReference type="EMBL" id="MPC46573.1"/>
    </source>
</evidence>
<comment type="caution">
    <text evidence="2">The sequence shown here is derived from an EMBL/GenBank/DDBJ whole genome shotgun (WGS) entry which is preliminary data.</text>
</comment>
<dbReference type="EMBL" id="VSRR010007271">
    <property type="protein sequence ID" value="MPC46573.1"/>
    <property type="molecule type" value="Genomic_DNA"/>
</dbReference>
<dbReference type="Proteomes" id="UP000324222">
    <property type="component" value="Unassembled WGS sequence"/>
</dbReference>
<feature type="region of interest" description="Disordered" evidence="1">
    <location>
        <begin position="1"/>
        <end position="49"/>
    </location>
</feature>
<evidence type="ECO:0000256" key="1">
    <source>
        <dbReference type="SAM" id="MobiDB-lite"/>
    </source>
</evidence>
<protein>
    <submittedName>
        <fullName evidence="2">Uncharacterized protein</fullName>
    </submittedName>
</protein>
<keyword evidence="3" id="KW-1185">Reference proteome</keyword>
<proteinExistence type="predicted"/>
<organism evidence="2 3">
    <name type="scientific">Portunus trituberculatus</name>
    <name type="common">Swimming crab</name>
    <name type="synonym">Neptunus trituberculatus</name>
    <dbReference type="NCBI Taxonomy" id="210409"/>
    <lineage>
        <taxon>Eukaryota</taxon>
        <taxon>Metazoa</taxon>
        <taxon>Ecdysozoa</taxon>
        <taxon>Arthropoda</taxon>
        <taxon>Crustacea</taxon>
        <taxon>Multicrustacea</taxon>
        <taxon>Malacostraca</taxon>
        <taxon>Eumalacostraca</taxon>
        <taxon>Eucarida</taxon>
        <taxon>Decapoda</taxon>
        <taxon>Pleocyemata</taxon>
        <taxon>Brachyura</taxon>
        <taxon>Eubrachyura</taxon>
        <taxon>Portunoidea</taxon>
        <taxon>Portunidae</taxon>
        <taxon>Portuninae</taxon>
        <taxon>Portunus</taxon>
    </lineage>
</organism>
<feature type="compositionally biased region" description="Polar residues" evidence="1">
    <location>
        <begin position="10"/>
        <end position="21"/>
    </location>
</feature>
<reference evidence="2 3" key="1">
    <citation type="submission" date="2019-05" db="EMBL/GenBank/DDBJ databases">
        <title>Another draft genome of Portunus trituberculatus and its Hox gene families provides insights of decapod evolution.</title>
        <authorList>
            <person name="Jeong J.-H."/>
            <person name="Song I."/>
            <person name="Kim S."/>
            <person name="Choi T."/>
            <person name="Kim D."/>
            <person name="Ryu S."/>
            <person name="Kim W."/>
        </authorList>
    </citation>
    <scope>NUCLEOTIDE SEQUENCE [LARGE SCALE GENOMIC DNA]</scope>
    <source>
        <tissue evidence="2">Muscle</tissue>
    </source>
</reference>
<gene>
    <name evidence="2" type="ORF">E2C01_040294</name>
</gene>
<feature type="region of interest" description="Disordered" evidence="1">
    <location>
        <begin position="71"/>
        <end position="97"/>
    </location>
</feature>
<name>A0A5B7FND8_PORTR</name>